<evidence type="ECO:0000256" key="1">
    <source>
        <dbReference type="SAM" id="MobiDB-lite"/>
    </source>
</evidence>
<dbReference type="AlphaFoldDB" id="A0AAV8TWY1"/>
<keyword evidence="4" id="KW-1185">Reference proteome</keyword>
<gene>
    <name evidence="3" type="ORF">K2173_018045</name>
</gene>
<dbReference type="PANTHER" id="PTHR35463:SF11">
    <property type="entry name" value="TRANSMEMBRANE PROTEIN"/>
    <property type="match status" value="1"/>
</dbReference>
<comment type="caution">
    <text evidence="3">The sequence shown here is derived from an EMBL/GenBank/DDBJ whole genome shotgun (WGS) entry which is preliminary data.</text>
</comment>
<protein>
    <submittedName>
        <fullName evidence="3">Uncharacterized protein</fullName>
    </submittedName>
</protein>
<dbReference type="EMBL" id="JAIWQS010000003">
    <property type="protein sequence ID" value="KAJ8770554.1"/>
    <property type="molecule type" value="Genomic_DNA"/>
</dbReference>
<accession>A0AAV8TWY1</accession>
<reference evidence="3 4" key="1">
    <citation type="submission" date="2021-09" db="EMBL/GenBank/DDBJ databases">
        <title>Genomic insights and catalytic innovation underlie evolution of tropane alkaloids biosynthesis.</title>
        <authorList>
            <person name="Wang Y.-J."/>
            <person name="Tian T."/>
            <person name="Huang J.-P."/>
            <person name="Huang S.-X."/>
        </authorList>
    </citation>
    <scope>NUCLEOTIDE SEQUENCE [LARGE SCALE GENOMIC DNA]</scope>
    <source>
        <strain evidence="3">KIB-2018</strain>
        <tissue evidence="3">Leaf</tissue>
    </source>
</reference>
<keyword evidence="2" id="KW-0732">Signal</keyword>
<organism evidence="3 4">
    <name type="scientific">Erythroxylum novogranatense</name>
    <dbReference type="NCBI Taxonomy" id="1862640"/>
    <lineage>
        <taxon>Eukaryota</taxon>
        <taxon>Viridiplantae</taxon>
        <taxon>Streptophyta</taxon>
        <taxon>Embryophyta</taxon>
        <taxon>Tracheophyta</taxon>
        <taxon>Spermatophyta</taxon>
        <taxon>Magnoliopsida</taxon>
        <taxon>eudicotyledons</taxon>
        <taxon>Gunneridae</taxon>
        <taxon>Pentapetalae</taxon>
        <taxon>rosids</taxon>
        <taxon>fabids</taxon>
        <taxon>Malpighiales</taxon>
        <taxon>Erythroxylaceae</taxon>
        <taxon>Erythroxylum</taxon>
    </lineage>
</organism>
<feature type="compositionally biased region" description="Basic and acidic residues" evidence="1">
    <location>
        <begin position="77"/>
        <end position="96"/>
    </location>
</feature>
<feature type="region of interest" description="Disordered" evidence="1">
    <location>
        <begin position="76"/>
        <end position="96"/>
    </location>
</feature>
<evidence type="ECO:0000256" key="2">
    <source>
        <dbReference type="SAM" id="SignalP"/>
    </source>
</evidence>
<proteinExistence type="predicted"/>
<feature type="chain" id="PRO_5043698341" evidence="2">
    <location>
        <begin position="25"/>
        <end position="149"/>
    </location>
</feature>
<sequence>MNWVGKSAVPVTLFLFFIFVATKGNEGQMGSTEQVDRAKRTTISEMFRSVFSGYWERLKTMTNQVQASIFPPNLDFRGSHIETEENRERAGAGEKMKEAVAVSLEKSKEAVEHSARSAATFAGETVQKTKEKVKKTLSGRATDPHQSEL</sequence>
<dbReference type="PANTHER" id="PTHR35463">
    <property type="entry name" value="TRANSMEMBRANE PROTEIN"/>
    <property type="match status" value="1"/>
</dbReference>
<evidence type="ECO:0000313" key="4">
    <source>
        <dbReference type="Proteomes" id="UP001159364"/>
    </source>
</evidence>
<dbReference type="Proteomes" id="UP001159364">
    <property type="component" value="Linkage Group LG03"/>
</dbReference>
<feature type="region of interest" description="Disordered" evidence="1">
    <location>
        <begin position="115"/>
        <end position="149"/>
    </location>
</feature>
<evidence type="ECO:0000313" key="3">
    <source>
        <dbReference type="EMBL" id="KAJ8770554.1"/>
    </source>
</evidence>
<name>A0AAV8TWY1_9ROSI</name>
<feature type="signal peptide" evidence="2">
    <location>
        <begin position="1"/>
        <end position="24"/>
    </location>
</feature>